<dbReference type="PANTHER" id="PTHR33376">
    <property type="match status" value="1"/>
</dbReference>
<feature type="chain" id="PRO_5046355261" evidence="2">
    <location>
        <begin position="23"/>
        <end position="356"/>
    </location>
</feature>
<dbReference type="PIRSF" id="PIRSF039026">
    <property type="entry name" value="SiaP"/>
    <property type="match status" value="1"/>
</dbReference>
<name>A0ABU7G3D0_9ALTE</name>
<dbReference type="RefSeq" id="WP_329775117.1">
    <property type="nucleotide sequence ID" value="NZ_JAYDYW010000006.1"/>
</dbReference>
<dbReference type="CDD" id="cd13604">
    <property type="entry name" value="PBP2_TRAP_ketoacid_lactate_like"/>
    <property type="match status" value="1"/>
</dbReference>
<gene>
    <name evidence="3" type="ORF">SNR37_003314</name>
</gene>
<protein>
    <submittedName>
        <fullName evidence="3">TRAP transporter substrate-binding protein</fullName>
    </submittedName>
</protein>
<keyword evidence="1 2" id="KW-0732">Signal</keyword>
<evidence type="ECO:0000313" key="3">
    <source>
        <dbReference type="EMBL" id="MEE1673887.1"/>
    </source>
</evidence>
<proteinExistence type="predicted"/>
<sequence>MRVYIKVALLALLLNGCLDRTAEQGESQPVEHTWTLVTSWPKHLPGLGSTPDRFAEEVAAMSNGRMQVNVYGAGELYQALEVFEVVSEGKAEMGHSAAYYWQDQLPAAAFFSSVPFGMRAKELNAWLYLGGGLELWRELYAPHNIIPFPGGNTDAQMGGWYNKKITKIADFKDLKMRLPGLGGRVLKLAGGQPTNLPAGQLYTALQSGELDAVEWVGPYNDLAFGFHKVAPYYYYPGWHEPSTTLEFVINQDAFAALPADLQRIVENATKVVNQETLNEYVVYNIEALNVLANEHGVEVLAYPDDVLASLKSYSVEVIQELAQQDRFFEKVLNSYQRFQFGVLKYNQVELDPTTLE</sequence>
<dbReference type="PANTHER" id="PTHR33376:SF5">
    <property type="entry name" value="EXTRACYTOPLASMIC SOLUTE RECEPTOR PROTEIN"/>
    <property type="match status" value="1"/>
</dbReference>
<feature type="signal peptide" evidence="2">
    <location>
        <begin position="1"/>
        <end position="22"/>
    </location>
</feature>
<dbReference type="InterPro" id="IPR018389">
    <property type="entry name" value="DctP_fam"/>
</dbReference>
<evidence type="ECO:0000256" key="2">
    <source>
        <dbReference type="SAM" id="SignalP"/>
    </source>
</evidence>
<comment type="caution">
    <text evidence="3">The sequence shown here is derived from an EMBL/GenBank/DDBJ whole genome shotgun (WGS) entry which is preliminary data.</text>
</comment>
<accession>A0ABU7G3D0</accession>
<evidence type="ECO:0000256" key="1">
    <source>
        <dbReference type="ARBA" id="ARBA00022729"/>
    </source>
</evidence>
<reference evidence="4" key="1">
    <citation type="submission" date="2023-07" db="EMBL/GenBank/DDBJ databases">
        <title>Draft genome sequence of Agarivorans aestuarii strain ZMCS4, a CAZymes producing bacteria isolated from the marine brown algae Clodostephus spongiosus.</title>
        <authorList>
            <person name="Lorente B."/>
            <person name="Cabral C."/>
            <person name="Frias J."/>
            <person name="Faria J."/>
            <person name="Toubarro D."/>
        </authorList>
    </citation>
    <scope>NUCLEOTIDE SEQUENCE [LARGE SCALE GENOMIC DNA]</scope>
    <source>
        <strain evidence="4">ZMCS4</strain>
    </source>
</reference>
<dbReference type="InterPro" id="IPR038404">
    <property type="entry name" value="TRAP_DctP_sf"/>
</dbReference>
<reference evidence="3 4" key="2">
    <citation type="submission" date="2023-12" db="EMBL/GenBank/DDBJ databases">
        <authorList>
            <consortium name="Cladostephus spongiosus"/>
            <person name="Lorente B."/>
            <person name="Cabral C."/>
            <person name="Frias J."/>
            <person name="Faria J."/>
            <person name="Toubarro D."/>
        </authorList>
    </citation>
    <scope>NUCLEOTIDE SEQUENCE [LARGE SCALE GENOMIC DNA]</scope>
    <source>
        <strain evidence="3 4">ZMCS4</strain>
    </source>
</reference>
<dbReference type="InterPro" id="IPR026289">
    <property type="entry name" value="SBP_TakP-like"/>
</dbReference>
<dbReference type="EMBL" id="JAYDYW010000006">
    <property type="protein sequence ID" value="MEE1673887.1"/>
    <property type="molecule type" value="Genomic_DNA"/>
</dbReference>
<dbReference type="Gene3D" id="3.40.190.170">
    <property type="entry name" value="Bacterial extracellular solute-binding protein, family 7"/>
    <property type="match status" value="1"/>
</dbReference>
<dbReference type="SUPFAM" id="SSF53850">
    <property type="entry name" value="Periplasmic binding protein-like II"/>
    <property type="match status" value="1"/>
</dbReference>
<dbReference type="NCBIfam" id="NF037995">
    <property type="entry name" value="TRAP_S1"/>
    <property type="match status" value="1"/>
</dbReference>
<dbReference type="Pfam" id="PF03480">
    <property type="entry name" value="DctP"/>
    <property type="match status" value="1"/>
</dbReference>
<evidence type="ECO:0000313" key="4">
    <source>
        <dbReference type="Proteomes" id="UP001310248"/>
    </source>
</evidence>
<organism evidence="3 4">
    <name type="scientific">Agarivorans aestuarii</name>
    <dbReference type="NCBI Taxonomy" id="1563703"/>
    <lineage>
        <taxon>Bacteria</taxon>
        <taxon>Pseudomonadati</taxon>
        <taxon>Pseudomonadota</taxon>
        <taxon>Gammaproteobacteria</taxon>
        <taxon>Alteromonadales</taxon>
        <taxon>Alteromonadaceae</taxon>
        <taxon>Agarivorans</taxon>
    </lineage>
</organism>
<dbReference type="Gene3D" id="3.40.190.10">
    <property type="entry name" value="Periplasmic binding protein-like II"/>
    <property type="match status" value="1"/>
</dbReference>
<keyword evidence="4" id="KW-1185">Reference proteome</keyword>
<dbReference type="Proteomes" id="UP001310248">
    <property type="component" value="Unassembled WGS sequence"/>
</dbReference>